<dbReference type="EMBL" id="GDID01002990">
    <property type="protein sequence ID" value="JAP93616.1"/>
    <property type="molecule type" value="Transcribed_RNA"/>
</dbReference>
<dbReference type="GO" id="GO:0016787">
    <property type="term" value="F:hydrolase activity"/>
    <property type="evidence" value="ECO:0007669"/>
    <property type="project" value="UniProtKB-KW"/>
</dbReference>
<feature type="non-terminal residue" evidence="1">
    <location>
        <position position="93"/>
    </location>
</feature>
<organism evidence="1">
    <name type="scientific">Trepomonas sp. PC1</name>
    <dbReference type="NCBI Taxonomy" id="1076344"/>
    <lineage>
        <taxon>Eukaryota</taxon>
        <taxon>Metamonada</taxon>
        <taxon>Diplomonadida</taxon>
        <taxon>Hexamitidae</taxon>
        <taxon>Hexamitinae</taxon>
        <taxon>Trepomonas</taxon>
    </lineage>
</organism>
<evidence type="ECO:0000313" key="1">
    <source>
        <dbReference type="EMBL" id="JAP93616.1"/>
    </source>
</evidence>
<proteinExistence type="predicted"/>
<gene>
    <name evidence="1" type="ORF">TPC1_14039</name>
</gene>
<sequence length="93" mass="10978">MNESFANDIGQNIDQLAVIAQSHDRILIDVFGTLFLRPYLNDNDRFVHMEKHFNIPNFATMRIKAELEAKQFDQPLDYIYHQIGKQLNIRQTE</sequence>
<reference evidence="1" key="1">
    <citation type="submission" date="2015-07" db="EMBL/GenBank/DDBJ databases">
        <title>Adaptation to a free-living lifestyle via gene acquisitions in the diplomonad Trepomonas sp. PC1.</title>
        <authorList>
            <person name="Xu F."/>
            <person name="Jerlstrom-Hultqvist J."/>
            <person name="Kolisko M."/>
            <person name="Simpson A.G.B."/>
            <person name="Roger A.J."/>
            <person name="Svard S.G."/>
            <person name="Andersson J.O."/>
        </authorList>
    </citation>
    <scope>NUCLEOTIDE SEQUENCE</scope>
    <source>
        <strain evidence="1">PC1</strain>
    </source>
</reference>
<keyword evidence="1" id="KW-0378">Hydrolase</keyword>
<protein>
    <submittedName>
        <fullName evidence="1">HAD family hydrolase</fullName>
    </submittedName>
</protein>
<accession>A0A146KDN8</accession>
<dbReference type="AlphaFoldDB" id="A0A146KDN8"/>
<name>A0A146KDN8_9EUKA</name>